<keyword evidence="3" id="KW-1185">Reference proteome</keyword>
<dbReference type="InterPro" id="IPR008523">
    <property type="entry name" value="DUF805"/>
</dbReference>
<dbReference type="PANTHER" id="PTHR34980:SF2">
    <property type="entry name" value="INNER MEMBRANE PROTEIN YHAH-RELATED"/>
    <property type="match status" value="1"/>
</dbReference>
<proteinExistence type="predicted"/>
<feature type="transmembrane region" description="Helical" evidence="1">
    <location>
        <begin position="156"/>
        <end position="177"/>
    </location>
</feature>
<protein>
    <submittedName>
        <fullName evidence="2">DUF805 domain-containing protein</fullName>
    </submittedName>
</protein>
<dbReference type="PANTHER" id="PTHR34980">
    <property type="entry name" value="INNER MEMBRANE PROTEIN-RELATED-RELATED"/>
    <property type="match status" value="1"/>
</dbReference>
<evidence type="ECO:0000313" key="2">
    <source>
        <dbReference type="EMBL" id="MFC3613054.1"/>
    </source>
</evidence>
<dbReference type="EMBL" id="JBHRXI010000004">
    <property type="protein sequence ID" value="MFC3613054.1"/>
    <property type="molecule type" value="Genomic_DNA"/>
</dbReference>
<dbReference type="Proteomes" id="UP001595629">
    <property type="component" value="Unassembled WGS sequence"/>
</dbReference>
<accession>A0ABV7TDG8</accession>
<name>A0ABV7TDG8_9RHOB</name>
<keyword evidence="1" id="KW-1133">Transmembrane helix</keyword>
<feature type="transmembrane region" description="Helical" evidence="1">
    <location>
        <begin position="78"/>
        <end position="96"/>
    </location>
</feature>
<keyword evidence="1" id="KW-0812">Transmembrane</keyword>
<evidence type="ECO:0000313" key="3">
    <source>
        <dbReference type="Proteomes" id="UP001595629"/>
    </source>
</evidence>
<organism evidence="2 3">
    <name type="scientific">Lutimaribacter marinistellae</name>
    <dbReference type="NCBI Taxonomy" id="1820329"/>
    <lineage>
        <taxon>Bacteria</taxon>
        <taxon>Pseudomonadati</taxon>
        <taxon>Pseudomonadota</taxon>
        <taxon>Alphaproteobacteria</taxon>
        <taxon>Rhodobacterales</taxon>
        <taxon>Roseobacteraceae</taxon>
        <taxon>Lutimaribacter</taxon>
    </lineage>
</organism>
<feature type="transmembrane region" description="Helical" evidence="1">
    <location>
        <begin position="108"/>
        <end position="129"/>
    </location>
</feature>
<dbReference type="Pfam" id="PF05656">
    <property type="entry name" value="DUF805"/>
    <property type="match status" value="1"/>
</dbReference>
<reference evidence="3" key="1">
    <citation type="journal article" date="2019" name="Int. J. Syst. Evol. Microbiol.">
        <title>The Global Catalogue of Microorganisms (GCM) 10K type strain sequencing project: providing services to taxonomists for standard genome sequencing and annotation.</title>
        <authorList>
            <consortium name="The Broad Institute Genomics Platform"/>
            <consortium name="The Broad Institute Genome Sequencing Center for Infectious Disease"/>
            <person name="Wu L."/>
            <person name="Ma J."/>
        </authorList>
    </citation>
    <scope>NUCLEOTIDE SEQUENCE [LARGE SCALE GENOMIC DNA]</scope>
    <source>
        <strain evidence="3">KCTC 42911</strain>
    </source>
</reference>
<sequence>MSFTEAIKSCFSKSLTFSGSASRYDFWNIVLFLLLTLVLLVFVNSALFGPTIETVLQLRADSTGRQQLRLVRETNYDAGLLGAGFLVITALPLLAAAWRRMQDIGRSVWYLLLPLPAMLVAYAVFYATARTVTIDPEQLPSGVEVPESLRIPDTSLAALSPWLVFAACAVVVLFWLFRASQDGSNRFGPNPAIEEMRV</sequence>
<evidence type="ECO:0000256" key="1">
    <source>
        <dbReference type="SAM" id="Phobius"/>
    </source>
</evidence>
<dbReference type="RefSeq" id="WP_386734233.1">
    <property type="nucleotide sequence ID" value="NZ_JBHRXI010000004.1"/>
</dbReference>
<gene>
    <name evidence="2" type="ORF">ACFORG_04715</name>
</gene>
<comment type="caution">
    <text evidence="2">The sequence shown here is derived from an EMBL/GenBank/DDBJ whole genome shotgun (WGS) entry which is preliminary data.</text>
</comment>
<keyword evidence="1" id="KW-0472">Membrane</keyword>
<feature type="transmembrane region" description="Helical" evidence="1">
    <location>
        <begin position="26"/>
        <end position="48"/>
    </location>
</feature>